<dbReference type="GO" id="GO:0009055">
    <property type="term" value="F:electron transfer activity"/>
    <property type="evidence" value="ECO:0007669"/>
    <property type="project" value="UniProtKB-UniRule"/>
</dbReference>
<keyword evidence="12" id="KW-0732">Signal</keyword>
<sequence>MPSAVSSPTLLIMTSLVVSDPSLVQRLLAPYASHTEFTHHILDRIIGGQVKLNDDYYSNIILVNNPSNQTVNLDSNTLEILNKALAPQGDFSGSVDFRGQLLDAIMAGFIENNSVNGDNSWSKPASYSSTSPNDRSGVTSIGSVSLKPQRLTGGSTALPKFKKLTNANNKRPASQSINTNTSNSTVNNNNGTPTSLSSNTTTTIIDPSAGVVKLSLNDDNDFNMQDDDEDDLIDDDELLDDSVDFTSFAKPIITLPVKCDPGPGKKRRKACKDCTCGLKELEGQLEDEQRQQQDAILSLNNSISSLNANLKINPAPTLPDFNDSTVVLSTDDMAEVDFTSEGKVGGCGSCALGDAFRCDGCPYIGLPPFKPGEIVSISALAGGDDF</sequence>
<evidence type="ECO:0000256" key="8">
    <source>
        <dbReference type="ARBA" id="ARBA00023128"/>
    </source>
</evidence>
<evidence type="ECO:0000256" key="4">
    <source>
        <dbReference type="ARBA" id="ARBA00022490"/>
    </source>
</evidence>
<dbReference type="PANTHER" id="PTHR13273">
    <property type="entry name" value="ANAMORSIN"/>
    <property type="match status" value="1"/>
</dbReference>
<evidence type="ECO:0000256" key="7">
    <source>
        <dbReference type="ARBA" id="ARBA00023014"/>
    </source>
</evidence>
<dbReference type="GO" id="GO:0046872">
    <property type="term" value="F:metal ion binding"/>
    <property type="evidence" value="ECO:0007669"/>
    <property type="project" value="UniProtKB-KW"/>
</dbReference>
<comment type="caution">
    <text evidence="9">Lacks conserved residue(s) required for the propagation of feature annotation.</text>
</comment>
<dbReference type="HAMAP" id="MF_03115">
    <property type="entry name" value="Anamorsin"/>
    <property type="match status" value="1"/>
</dbReference>
<feature type="domain" description="Anamorsin C-terminal" evidence="13">
    <location>
        <begin position="256"/>
        <end position="377"/>
    </location>
</feature>
<evidence type="ECO:0000256" key="10">
    <source>
        <dbReference type="SAM" id="Coils"/>
    </source>
</evidence>
<dbReference type="GO" id="GO:0051539">
    <property type="term" value="F:4 iron, 4 sulfur cluster binding"/>
    <property type="evidence" value="ECO:0007669"/>
    <property type="project" value="UniProtKB-KW"/>
</dbReference>
<evidence type="ECO:0000256" key="1">
    <source>
        <dbReference type="ARBA" id="ARBA00001966"/>
    </source>
</evidence>
<dbReference type="Proteomes" id="UP000095009">
    <property type="component" value="Unassembled WGS sequence"/>
</dbReference>
<feature type="region of interest" description="Fe-S binding site B" evidence="9">
    <location>
        <begin position="347"/>
        <end position="361"/>
    </location>
</feature>
<protein>
    <submittedName>
        <fullName evidence="15">DUF689-domain-containing protein</fullName>
    </submittedName>
</protein>
<feature type="binding site" evidence="9">
    <location>
        <position position="361"/>
    </location>
    <ligand>
        <name>[4Fe-4S] cluster</name>
        <dbReference type="ChEBI" id="CHEBI:49883"/>
    </ligand>
</feature>
<feature type="short sequence motif" description="Cx2C motif 1" evidence="9">
    <location>
        <begin position="347"/>
        <end position="350"/>
    </location>
</feature>
<keyword evidence="6 9" id="KW-0408">Iron</keyword>
<dbReference type="Pfam" id="PF05093">
    <property type="entry name" value="CIAPIN1"/>
    <property type="match status" value="1"/>
</dbReference>
<dbReference type="STRING" id="857566.A0A1E3PPC7"/>
<feature type="binding site" evidence="9">
    <location>
        <position position="274"/>
    </location>
    <ligand>
        <name>[2Fe-2S] cluster</name>
        <dbReference type="ChEBI" id="CHEBI:190135"/>
    </ligand>
</feature>
<accession>A0A1E3PPC7</accession>
<keyword evidence="8 9" id="KW-0496">Mitochondrion</keyword>
<dbReference type="GO" id="GO:0005758">
    <property type="term" value="C:mitochondrial intermembrane space"/>
    <property type="evidence" value="ECO:0007669"/>
    <property type="project" value="UniProtKB-SubCell"/>
</dbReference>
<evidence type="ECO:0000256" key="11">
    <source>
        <dbReference type="SAM" id="MobiDB-lite"/>
    </source>
</evidence>
<proteinExistence type="inferred from homology"/>
<feature type="binding site" evidence="9">
    <location>
        <position position="347"/>
    </location>
    <ligand>
        <name>[4Fe-4S] cluster</name>
        <dbReference type="ChEBI" id="CHEBI:49883"/>
    </ligand>
</feature>
<evidence type="ECO:0000259" key="14">
    <source>
        <dbReference type="Pfam" id="PF16803"/>
    </source>
</evidence>
<comment type="domain">
    <text evidence="9">The C-terminal domain binds 2 Fe-S clusters but is otherwise mostly in an intrinsically disordered conformation.</text>
</comment>
<comment type="subcellular location">
    <subcellularLocation>
        <location evidence="9">Cytoplasm</location>
    </subcellularLocation>
    <subcellularLocation>
        <location evidence="9">Mitochondrion intermembrane space</location>
    </subcellularLocation>
</comment>
<keyword evidence="4 9" id="KW-0963">Cytoplasm</keyword>
<dbReference type="GO" id="GO:0051537">
    <property type="term" value="F:2 iron, 2 sulfur cluster binding"/>
    <property type="evidence" value="ECO:0007669"/>
    <property type="project" value="UniProtKB-UniRule"/>
</dbReference>
<keyword evidence="7 9" id="KW-0411">Iron-sulfur</keyword>
<comment type="domain">
    <text evidence="9">The twin Cx2C motifs are involved in the recognition by the mitochondrial MIA40-ERV1 disulfide relay system. The formation of 2 disulfide bonds in the Cx2C motifs through dithiol/disulfide exchange reactions effectively traps the protein in the mitochondrial intermembrane space.</text>
</comment>
<evidence type="ECO:0000256" key="5">
    <source>
        <dbReference type="ARBA" id="ARBA00022723"/>
    </source>
</evidence>
<comment type="cofactor">
    <cofactor evidence="9">
        <name>[2Fe-2S] cluster</name>
        <dbReference type="ChEBI" id="CHEBI:190135"/>
    </cofactor>
</comment>
<dbReference type="Pfam" id="PF16803">
    <property type="entry name" value="DRE2_N"/>
    <property type="match status" value="1"/>
</dbReference>
<feature type="binding site" evidence="9">
    <location>
        <position position="259"/>
    </location>
    <ligand>
        <name>[2Fe-2S] cluster</name>
        <dbReference type="ChEBI" id="CHEBI:190135"/>
    </ligand>
</feature>
<dbReference type="AlphaFoldDB" id="A0A1E3PPC7"/>
<feature type="signal peptide" evidence="12">
    <location>
        <begin position="1"/>
        <end position="19"/>
    </location>
</feature>
<dbReference type="PANTHER" id="PTHR13273:SF14">
    <property type="entry name" value="ANAMORSIN"/>
    <property type="match status" value="1"/>
</dbReference>
<evidence type="ECO:0000256" key="2">
    <source>
        <dbReference type="ARBA" id="ARBA00008169"/>
    </source>
</evidence>
<dbReference type="InterPro" id="IPR031838">
    <property type="entry name" value="Dre2_N"/>
</dbReference>
<evidence type="ECO:0000256" key="12">
    <source>
        <dbReference type="SAM" id="SignalP"/>
    </source>
</evidence>
<keyword evidence="5 9" id="KW-0479">Metal-binding</keyword>
<feature type="binding site" evidence="9">
    <location>
        <position position="271"/>
    </location>
    <ligand>
        <name>[2Fe-2S] cluster</name>
        <dbReference type="ChEBI" id="CHEBI:190135"/>
    </ligand>
</feature>
<keyword evidence="16" id="KW-1185">Reference proteome</keyword>
<evidence type="ECO:0000256" key="9">
    <source>
        <dbReference type="HAMAP-Rule" id="MF_03115"/>
    </source>
</evidence>
<dbReference type="InterPro" id="IPR007785">
    <property type="entry name" value="Anamorsin"/>
</dbReference>
<feature type="short sequence motif" description="Cx2C motif 2" evidence="9">
    <location>
        <begin position="358"/>
        <end position="361"/>
    </location>
</feature>
<dbReference type="OrthoDB" id="311633at2759"/>
<feature type="binding site" evidence="9">
    <location>
        <position position="358"/>
    </location>
    <ligand>
        <name>[4Fe-4S] cluster</name>
        <dbReference type="ChEBI" id="CHEBI:49883"/>
    </ligand>
</feature>
<evidence type="ECO:0000256" key="3">
    <source>
        <dbReference type="ARBA" id="ARBA00022485"/>
    </source>
</evidence>
<organism evidence="15 16">
    <name type="scientific">Nadsonia fulvescens var. elongata DSM 6958</name>
    <dbReference type="NCBI Taxonomy" id="857566"/>
    <lineage>
        <taxon>Eukaryota</taxon>
        <taxon>Fungi</taxon>
        <taxon>Dikarya</taxon>
        <taxon>Ascomycota</taxon>
        <taxon>Saccharomycotina</taxon>
        <taxon>Dipodascomycetes</taxon>
        <taxon>Dipodascales</taxon>
        <taxon>Dipodascales incertae sedis</taxon>
        <taxon>Nadsonia</taxon>
    </lineage>
</organism>
<dbReference type="EMBL" id="KV454407">
    <property type="protein sequence ID" value="ODQ67271.1"/>
    <property type="molecule type" value="Genomic_DNA"/>
</dbReference>
<feature type="region of interest" description="Disordered" evidence="11">
    <location>
        <begin position="120"/>
        <end position="203"/>
    </location>
</feature>
<keyword evidence="9" id="KW-0001">2Fe-2S</keyword>
<evidence type="ECO:0000313" key="16">
    <source>
        <dbReference type="Proteomes" id="UP000095009"/>
    </source>
</evidence>
<feature type="binding site" evidence="9">
    <location>
        <position position="276"/>
    </location>
    <ligand>
        <name>[2Fe-2S] cluster</name>
        <dbReference type="ChEBI" id="CHEBI:190135"/>
    </ligand>
</feature>
<feature type="binding site" evidence="9">
    <location>
        <position position="350"/>
    </location>
    <ligand>
        <name>[4Fe-4S] cluster</name>
        <dbReference type="ChEBI" id="CHEBI:49883"/>
    </ligand>
</feature>
<dbReference type="InterPro" id="IPR046408">
    <property type="entry name" value="CIAPIN1"/>
</dbReference>
<dbReference type="Gene3D" id="3.40.50.11000">
    <property type="entry name" value="Fe-S cluster assembly protein Dre2, N-terminal domain"/>
    <property type="match status" value="1"/>
</dbReference>
<comment type="similarity">
    <text evidence="2 9">Belongs to the anamorsin family.</text>
</comment>
<feature type="compositionally biased region" description="Polar residues" evidence="11">
    <location>
        <begin position="120"/>
        <end position="143"/>
    </location>
</feature>
<keyword evidence="10" id="KW-0175">Coiled coil</keyword>
<reference evidence="15 16" key="1">
    <citation type="journal article" date="2016" name="Proc. Natl. Acad. Sci. U.S.A.">
        <title>Comparative genomics of biotechnologically important yeasts.</title>
        <authorList>
            <person name="Riley R."/>
            <person name="Haridas S."/>
            <person name="Wolfe K.H."/>
            <person name="Lopes M.R."/>
            <person name="Hittinger C.T."/>
            <person name="Goeker M."/>
            <person name="Salamov A.A."/>
            <person name="Wisecaver J.H."/>
            <person name="Long T.M."/>
            <person name="Calvey C.H."/>
            <person name="Aerts A.L."/>
            <person name="Barry K.W."/>
            <person name="Choi C."/>
            <person name="Clum A."/>
            <person name="Coughlan A.Y."/>
            <person name="Deshpande S."/>
            <person name="Douglass A.P."/>
            <person name="Hanson S.J."/>
            <person name="Klenk H.-P."/>
            <person name="LaButti K.M."/>
            <person name="Lapidus A."/>
            <person name="Lindquist E.A."/>
            <person name="Lipzen A.M."/>
            <person name="Meier-Kolthoff J.P."/>
            <person name="Ohm R.A."/>
            <person name="Otillar R.P."/>
            <person name="Pangilinan J.L."/>
            <person name="Peng Y."/>
            <person name="Rokas A."/>
            <person name="Rosa C.A."/>
            <person name="Scheuner C."/>
            <person name="Sibirny A.A."/>
            <person name="Slot J.C."/>
            <person name="Stielow J.B."/>
            <person name="Sun H."/>
            <person name="Kurtzman C.P."/>
            <person name="Blackwell M."/>
            <person name="Grigoriev I.V."/>
            <person name="Jeffries T.W."/>
        </authorList>
    </citation>
    <scope>NUCLEOTIDE SEQUENCE [LARGE SCALE GENOMIC DNA]</scope>
    <source>
        <strain evidence="15 16">DSM 6958</strain>
    </source>
</reference>
<comment type="cofactor">
    <cofactor evidence="1 9">
        <name>[4Fe-4S] cluster</name>
        <dbReference type="ChEBI" id="CHEBI:49883"/>
    </cofactor>
</comment>
<keyword evidence="3 9" id="KW-0004">4Fe-4S</keyword>
<feature type="chain" id="PRO_5009133920" evidence="12">
    <location>
        <begin position="20"/>
        <end position="386"/>
    </location>
</feature>
<feature type="domain" description="Fe-S cluster assembly protein Dre2 N-terminal" evidence="14">
    <location>
        <begin position="9"/>
        <end position="127"/>
    </location>
</feature>
<evidence type="ECO:0000256" key="6">
    <source>
        <dbReference type="ARBA" id="ARBA00023004"/>
    </source>
</evidence>
<comment type="domain">
    <text evidence="9">The N-terminal domain has structural similarity with S-adenosyl-L-methionine-dependent methyltransferases, but does not bind S-adenosyl-L-methionine. It is required for correct assembly of the 2 Fe-S clusters.</text>
</comment>
<evidence type="ECO:0000313" key="15">
    <source>
        <dbReference type="EMBL" id="ODQ67271.1"/>
    </source>
</evidence>
<name>A0A1E3PPC7_9ASCO</name>
<gene>
    <name evidence="15" type="ORF">NADFUDRAFT_49708</name>
</gene>
<feature type="compositionally biased region" description="Low complexity" evidence="11">
    <location>
        <begin position="174"/>
        <end position="203"/>
    </location>
</feature>
<feature type="coiled-coil region" evidence="10">
    <location>
        <begin position="271"/>
        <end position="298"/>
    </location>
</feature>
<evidence type="ECO:0000259" key="13">
    <source>
        <dbReference type="Pfam" id="PF05093"/>
    </source>
</evidence>
<dbReference type="GO" id="GO:0016226">
    <property type="term" value="P:iron-sulfur cluster assembly"/>
    <property type="evidence" value="ECO:0007669"/>
    <property type="project" value="UniProtKB-UniRule"/>
</dbReference>